<organism evidence="2 3">
    <name type="scientific">Bacillus chungangensis</name>
    <dbReference type="NCBI Taxonomy" id="587633"/>
    <lineage>
        <taxon>Bacteria</taxon>
        <taxon>Bacillati</taxon>
        <taxon>Bacillota</taxon>
        <taxon>Bacilli</taxon>
        <taxon>Bacillales</taxon>
        <taxon>Bacillaceae</taxon>
        <taxon>Bacillus</taxon>
    </lineage>
</organism>
<gene>
    <name evidence="2" type="ORF">J2S08_002543</name>
</gene>
<evidence type="ECO:0008006" key="4">
    <source>
        <dbReference type="Google" id="ProtNLM"/>
    </source>
</evidence>
<evidence type="ECO:0000313" key="2">
    <source>
        <dbReference type="EMBL" id="MDQ0176685.1"/>
    </source>
</evidence>
<feature type="transmembrane region" description="Helical" evidence="1">
    <location>
        <begin position="207"/>
        <end position="230"/>
    </location>
</feature>
<name>A0ABT9WV84_9BACI</name>
<keyword evidence="1" id="KW-0812">Transmembrane</keyword>
<evidence type="ECO:0000313" key="3">
    <source>
        <dbReference type="Proteomes" id="UP001223586"/>
    </source>
</evidence>
<feature type="transmembrane region" description="Helical" evidence="1">
    <location>
        <begin position="121"/>
        <end position="146"/>
    </location>
</feature>
<dbReference type="EMBL" id="JAUSTT010000014">
    <property type="protein sequence ID" value="MDQ0176685.1"/>
    <property type="molecule type" value="Genomic_DNA"/>
</dbReference>
<keyword evidence="3" id="KW-1185">Reference proteome</keyword>
<keyword evidence="1" id="KW-1133">Transmembrane helix</keyword>
<comment type="caution">
    <text evidence="2">The sequence shown here is derived from an EMBL/GenBank/DDBJ whole genome shotgun (WGS) entry which is preliminary data.</text>
</comment>
<dbReference type="Proteomes" id="UP001223586">
    <property type="component" value="Unassembled WGS sequence"/>
</dbReference>
<feature type="transmembrane region" description="Helical" evidence="1">
    <location>
        <begin position="86"/>
        <end position="109"/>
    </location>
</feature>
<sequence>MTSFIQYQLLNYVRSLRFIPASTVFLCWIFISYAYNNNPILSSYAVSSISLYLIMTWITMTLFTLEQESEKHMLFTHLGNKQAYLVGKWAACLCFAIPLFLFAEFYPILTGNFEEAMSGTYYVISFYSHWILGLFGILVGTIFSATRFAMKRYAWLSAMLVLMISLASEKIADSFQLLKWPLLLFPPVLRITSYLEGGAKTFLSSEFWLDTSFVIIYGVLGFTAATLLFLRTER</sequence>
<reference evidence="2 3" key="1">
    <citation type="submission" date="2023-07" db="EMBL/GenBank/DDBJ databases">
        <title>Genomic Encyclopedia of Type Strains, Phase IV (KMG-IV): sequencing the most valuable type-strain genomes for metagenomic binning, comparative biology and taxonomic classification.</title>
        <authorList>
            <person name="Goeker M."/>
        </authorList>
    </citation>
    <scope>NUCLEOTIDE SEQUENCE [LARGE SCALE GENOMIC DNA]</scope>
    <source>
        <strain evidence="2 3">DSM 23837</strain>
    </source>
</reference>
<keyword evidence="1" id="KW-0472">Membrane</keyword>
<feature type="transmembrane region" description="Helical" evidence="1">
    <location>
        <begin position="12"/>
        <end position="35"/>
    </location>
</feature>
<dbReference type="RefSeq" id="WP_307230034.1">
    <property type="nucleotide sequence ID" value="NZ_JAUSTT010000014.1"/>
</dbReference>
<accession>A0ABT9WV84</accession>
<proteinExistence type="predicted"/>
<protein>
    <recommendedName>
        <fullName evidence="4">ABC transporter permease</fullName>
    </recommendedName>
</protein>
<feature type="transmembrane region" description="Helical" evidence="1">
    <location>
        <begin position="153"/>
        <end position="172"/>
    </location>
</feature>
<evidence type="ECO:0000256" key="1">
    <source>
        <dbReference type="SAM" id="Phobius"/>
    </source>
</evidence>
<feature type="transmembrane region" description="Helical" evidence="1">
    <location>
        <begin position="41"/>
        <end position="65"/>
    </location>
</feature>